<feature type="domain" description="Viral coat protein P2 N-terminal" evidence="1">
    <location>
        <begin position="6"/>
        <end position="134"/>
    </location>
</feature>
<sequence length="269" mass="30329">MRSFLNLNSIPNVAAGNSCSIKLPIGQTYEVIDLKYSGVTPSQIKNVRVELDGRLLSVYKTLNDLILENTRHKRKVKAGVVSFHFVRPEMKGINVTDLVQQRMFALGTVGLTTCEIKFDIDEAAADPKLSAIAQKSVGTAPSWLTMRRTFYKQLNNGTTEVADLPPPEGYRIAAIHIKAAGVEAVEFQIDGTKWRDLLKKEDNNYILEQYNKTVLENTYTIDFMLEGDIYQSVLLDKTIQDLRLKIDSTMDEQAEIVVEYMGVWSRNGF</sequence>
<protein>
    <submittedName>
        <fullName evidence="3">Major capsid protein</fullName>
    </submittedName>
</protein>
<evidence type="ECO:0000259" key="2">
    <source>
        <dbReference type="Pfam" id="PF25513"/>
    </source>
</evidence>
<dbReference type="InterPro" id="IPR041377">
    <property type="entry name" value="P2_N"/>
</dbReference>
<dbReference type="GeneID" id="40101270"/>
<evidence type="ECO:0000313" key="3">
    <source>
        <dbReference type="EMBL" id="AVJ51875.1"/>
    </source>
</evidence>
<dbReference type="InterPro" id="IPR053751">
    <property type="entry name" value="Viral_Major_Capsid_sf"/>
</dbReference>
<evidence type="ECO:0000259" key="1">
    <source>
        <dbReference type="Pfam" id="PF18628"/>
    </source>
</evidence>
<dbReference type="RefSeq" id="YP_009624424.1">
    <property type="nucleotide sequence ID" value="NC_042121.1"/>
</dbReference>
<dbReference type="OrthoDB" id="29846at10239"/>
<accession>A0A2P1CLD7</accession>
<dbReference type="Pfam" id="PF18628">
    <property type="entry name" value="P2_N"/>
    <property type="match status" value="1"/>
</dbReference>
<dbReference type="SMR" id="A0A2P1CLD7"/>
<dbReference type="Gene3D" id="2.60.120.730">
    <property type="match status" value="2"/>
</dbReference>
<feature type="domain" description="Viral coat protein P2 C-terminal" evidence="2">
    <location>
        <begin position="148"/>
        <end position="263"/>
    </location>
</feature>
<dbReference type="Pfam" id="PF25513">
    <property type="entry name" value="P2_C"/>
    <property type="match status" value="1"/>
</dbReference>
<keyword evidence="4" id="KW-1185">Reference proteome</keyword>
<dbReference type="EMBL" id="MG966533">
    <property type="protein sequence ID" value="AVJ51875.1"/>
    <property type="molecule type" value="Genomic_DNA"/>
</dbReference>
<proteinExistence type="predicted"/>
<organism evidence="3 4">
    <name type="scientific">Pseudoalteromonas phage Cr39582</name>
    <dbReference type="NCBI Taxonomy" id="2099852"/>
    <lineage>
        <taxon>Viruses</taxon>
        <taxon>Varidnaviria</taxon>
        <taxon>Abadenavirae</taxon>
        <taxon>Produgelaviricota</taxon>
        <taxon>Belvinaviricetes</taxon>
        <taxon>Vinavirales</taxon>
        <taxon>Corticoviridae</taxon>
        <taxon>Merivirus</taxon>
        <taxon>Merivirus Cr39582</taxon>
        <taxon>Corticovirus Cr39582</taxon>
    </lineage>
</organism>
<dbReference type="KEGG" id="vg:40101270"/>
<dbReference type="Proteomes" id="UP000241791">
    <property type="component" value="Segment"/>
</dbReference>
<reference evidence="4" key="1">
    <citation type="submission" date="2018-02" db="EMBL/GenBank/DDBJ databases">
        <title>Genome sequence of PM2-like phage 39582 induced from Pseudoalteromonas sp. isolated from the gut of Ciona robusta.</title>
        <authorList>
            <person name="Leigh B.A."/>
            <person name="Breitbart M."/>
            <person name="Dishaw L.J."/>
        </authorList>
    </citation>
    <scope>NUCLEOTIDE SEQUENCE [LARGE SCALE GENOMIC DNA]</scope>
</reference>
<name>A0A2P1CLD7_9VIRU</name>
<evidence type="ECO:0000313" key="4">
    <source>
        <dbReference type="Proteomes" id="UP000241791"/>
    </source>
</evidence>
<dbReference type="InterPro" id="IPR057915">
    <property type="entry name" value="P2_C"/>
</dbReference>